<dbReference type="PANTHER" id="PTHR33124">
    <property type="entry name" value="TRANSCRIPTION FACTOR IBH1-LIKE 1"/>
    <property type="match status" value="1"/>
</dbReference>
<feature type="compositionally biased region" description="Polar residues" evidence="5">
    <location>
        <begin position="1"/>
        <end position="10"/>
    </location>
</feature>
<feature type="region of interest" description="Disordered" evidence="5">
    <location>
        <begin position="1"/>
        <end position="38"/>
    </location>
</feature>
<accession>A0A9Q0F761</accession>
<gene>
    <name evidence="6" type="ORF">Tsubulata_015170</name>
</gene>
<comment type="caution">
    <text evidence="6">The sequence shown here is derived from an EMBL/GenBank/DDBJ whole genome shotgun (WGS) entry which is preliminary data.</text>
</comment>
<dbReference type="GO" id="GO:0005634">
    <property type="term" value="C:nucleus"/>
    <property type="evidence" value="ECO:0007669"/>
    <property type="project" value="UniProtKB-SubCell"/>
</dbReference>
<dbReference type="EMBL" id="JAKUCV010006748">
    <property type="protein sequence ID" value="KAJ4826076.1"/>
    <property type="molecule type" value="Genomic_DNA"/>
</dbReference>
<reference evidence="6" key="2">
    <citation type="journal article" date="2023" name="Plants (Basel)">
        <title>Annotation of the Turnera subulata (Passifloraceae) Draft Genome Reveals the S-Locus Evolved after the Divergence of Turneroideae from Passifloroideae in a Stepwise Manner.</title>
        <authorList>
            <person name="Henning P.M."/>
            <person name="Roalson E.H."/>
            <person name="Mir W."/>
            <person name="McCubbin A.G."/>
            <person name="Shore J.S."/>
        </authorList>
    </citation>
    <scope>NUCLEOTIDE SEQUENCE</scope>
    <source>
        <strain evidence="6">F60SS</strain>
    </source>
</reference>
<evidence type="ECO:0000256" key="3">
    <source>
        <dbReference type="ARBA" id="ARBA00023163"/>
    </source>
</evidence>
<keyword evidence="7" id="KW-1185">Reference proteome</keyword>
<evidence type="ECO:0000256" key="1">
    <source>
        <dbReference type="ARBA" id="ARBA00004123"/>
    </source>
</evidence>
<dbReference type="OrthoDB" id="994442at2759"/>
<evidence type="ECO:0000256" key="5">
    <source>
        <dbReference type="SAM" id="MobiDB-lite"/>
    </source>
</evidence>
<dbReference type="CDD" id="cd11444">
    <property type="entry name" value="bHLH_AtIBH1_like"/>
    <property type="match status" value="1"/>
</dbReference>
<name>A0A9Q0F761_9ROSI</name>
<dbReference type="Proteomes" id="UP001141552">
    <property type="component" value="Unassembled WGS sequence"/>
</dbReference>
<evidence type="ECO:0000256" key="4">
    <source>
        <dbReference type="ARBA" id="ARBA00023242"/>
    </source>
</evidence>
<organism evidence="6 7">
    <name type="scientific">Turnera subulata</name>
    <dbReference type="NCBI Taxonomy" id="218843"/>
    <lineage>
        <taxon>Eukaryota</taxon>
        <taxon>Viridiplantae</taxon>
        <taxon>Streptophyta</taxon>
        <taxon>Embryophyta</taxon>
        <taxon>Tracheophyta</taxon>
        <taxon>Spermatophyta</taxon>
        <taxon>Magnoliopsida</taxon>
        <taxon>eudicotyledons</taxon>
        <taxon>Gunneridae</taxon>
        <taxon>Pentapetalae</taxon>
        <taxon>rosids</taxon>
        <taxon>fabids</taxon>
        <taxon>Malpighiales</taxon>
        <taxon>Passifloraceae</taxon>
        <taxon>Turnera</taxon>
    </lineage>
</organism>
<evidence type="ECO:0008006" key="8">
    <source>
        <dbReference type="Google" id="ProtNLM"/>
    </source>
</evidence>
<dbReference type="InterPro" id="IPR044660">
    <property type="entry name" value="IBH1-like"/>
</dbReference>
<feature type="compositionally biased region" description="Basic residues" evidence="5">
    <location>
        <begin position="11"/>
        <end position="37"/>
    </location>
</feature>
<keyword evidence="3" id="KW-0804">Transcription</keyword>
<evidence type="ECO:0000256" key="2">
    <source>
        <dbReference type="ARBA" id="ARBA00023015"/>
    </source>
</evidence>
<dbReference type="AlphaFoldDB" id="A0A9Q0F761"/>
<keyword evidence="4" id="KW-0539">Nucleus</keyword>
<evidence type="ECO:0000313" key="7">
    <source>
        <dbReference type="Proteomes" id="UP001141552"/>
    </source>
</evidence>
<evidence type="ECO:0000313" key="6">
    <source>
        <dbReference type="EMBL" id="KAJ4826076.1"/>
    </source>
</evidence>
<protein>
    <recommendedName>
        <fullName evidence="8">BHLH domain-containing protein</fullName>
    </recommendedName>
</protein>
<proteinExistence type="predicted"/>
<sequence>MSSIPKNSKISLKKKPRSTGGGGRRRRSNVISRRRSLHAQSCRAAQGAAAGVPNVGINGGATAAATKVSEKLVALKNLIPTHHHHHHHEGGEVVVKADQLFQETADYIVRLRTQVHILQSLIEFYGSSERDVNDVVL</sequence>
<dbReference type="PANTHER" id="PTHR33124:SF57">
    <property type="entry name" value="TRANSCRIPTION FACTOR UPBEAT-LIKE PROTEIN"/>
    <property type="match status" value="1"/>
</dbReference>
<comment type="subcellular location">
    <subcellularLocation>
        <location evidence="1">Nucleus</location>
    </subcellularLocation>
</comment>
<keyword evidence="2" id="KW-0805">Transcription regulation</keyword>
<reference evidence="6" key="1">
    <citation type="submission" date="2022-02" db="EMBL/GenBank/DDBJ databases">
        <authorList>
            <person name="Henning P.M."/>
            <person name="McCubbin A.G."/>
            <person name="Shore J.S."/>
        </authorList>
    </citation>
    <scope>NUCLEOTIDE SEQUENCE</scope>
    <source>
        <strain evidence="6">F60SS</strain>
        <tissue evidence="6">Leaves</tissue>
    </source>
</reference>
<dbReference type="InterPro" id="IPR044549">
    <property type="entry name" value="bHLH_AtIBH1-like"/>
</dbReference>
<dbReference type="GO" id="GO:0006355">
    <property type="term" value="P:regulation of DNA-templated transcription"/>
    <property type="evidence" value="ECO:0007669"/>
    <property type="project" value="InterPro"/>
</dbReference>